<proteinExistence type="inferred from homology"/>
<evidence type="ECO:0000313" key="5">
    <source>
        <dbReference type="EMBL" id="KAG1780259.1"/>
    </source>
</evidence>
<dbReference type="InterPro" id="IPR002053">
    <property type="entry name" value="Glyco_hydro_25"/>
</dbReference>
<dbReference type="PROSITE" id="PS51904">
    <property type="entry name" value="GLYCOSYL_HYDROL_F25_2"/>
    <property type="match status" value="1"/>
</dbReference>
<keyword evidence="3" id="KW-0326">Glycosidase</keyword>
<dbReference type="SUPFAM" id="SSF51445">
    <property type="entry name" value="(Trans)glycosidases"/>
    <property type="match status" value="1"/>
</dbReference>
<evidence type="ECO:0000256" key="2">
    <source>
        <dbReference type="ARBA" id="ARBA00022801"/>
    </source>
</evidence>
<dbReference type="Proteomes" id="UP000714275">
    <property type="component" value="Unassembled WGS sequence"/>
</dbReference>
<dbReference type="EMBL" id="JABBWD010000009">
    <property type="protein sequence ID" value="KAG1780259.1"/>
    <property type="molecule type" value="Genomic_DNA"/>
</dbReference>
<accession>A0A9P7A0K2</accession>
<organism evidence="5 6">
    <name type="scientific">Suillus placidus</name>
    <dbReference type="NCBI Taxonomy" id="48579"/>
    <lineage>
        <taxon>Eukaryota</taxon>
        <taxon>Fungi</taxon>
        <taxon>Dikarya</taxon>
        <taxon>Basidiomycota</taxon>
        <taxon>Agaricomycotina</taxon>
        <taxon>Agaricomycetes</taxon>
        <taxon>Agaricomycetidae</taxon>
        <taxon>Boletales</taxon>
        <taxon>Suillineae</taxon>
        <taxon>Suillaceae</taxon>
        <taxon>Suillus</taxon>
    </lineage>
</organism>
<evidence type="ECO:0000313" key="6">
    <source>
        <dbReference type="Proteomes" id="UP000714275"/>
    </source>
</evidence>
<keyword evidence="4" id="KW-0732">Signal</keyword>
<dbReference type="GO" id="GO:0003796">
    <property type="term" value="F:lysozyme activity"/>
    <property type="evidence" value="ECO:0007669"/>
    <property type="project" value="InterPro"/>
</dbReference>
<protein>
    <submittedName>
        <fullName evidence="5">Glycoside hydrolase family 25 protein</fullName>
    </submittedName>
</protein>
<dbReference type="AlphaFoldDB" id="A0A9P7A0K2"/>
<dbReference type="SMART" id="SM00641">
    <property type="entry name" value="Glyco_25"/>
    <property type="match status" value="1"/>
</dbReference>
<keyword evidence="6" id="KW-1185">Reference proteome</keyword>
<dbReference type="PANTHER" id="PTHR34135">
    <property type="entry name" value="LYSOZYME"/>
    <property type="match status" value="1"/>
</dbReference>
<feature type="chain" id="PRO_5040127022" evidence="4">
    <location>
        <begin position="21"/>
        <end position="199"/>
    </location>
</feature>
<dbReference type="GO" id="GO:0016998">
    <property type="term" value="P:cell wall macromolecule catabolic process"/>
    <property type="evidence" value="ECO:0007669"/>
    <property type="project" value="InterPro"/>
</dbReference>
<evidence type="ECO:0000256" key="4">
    <source>
        <dbReference type="SAM" id="SignalP"/>
    </source>
</evidence>
<gene>
    <name evidence="5" type="ORF">EV702DRAFT_1178012</name>
</gene>
<sequence>MKLASLLLCISAALPEPVITKRSDPLGIDVSSYYQSTVDWNSWKSNGVTFAYIKATEGTTYTNPDFSSQYTGATNAGLIRGGYHFAHPDSSTGATQASYFLKHDNPSGSECYGLSASSMVSWIKSFSNQYHSSTARYWKSCTGNSSSFASISPLWIAHPALPSVLFPLDGRKYTTFWQYGTLDNADGEKFNGDSIGLKR</sequence>
<reference evidence="5" key="1">
    <citation type="journal article" date="2020" name="New Phytol.">
        <title>Comparative genomics reveals dynamic genome evolution in host specialist ectomycorrhizal fungi.</title>
        <authorList>
            <person name="Lofgren L.A."/>
            <person name="Nguyen N.H."/>
            <person name="Vilgalys R."/>
            <person name="Ruytinx J."/>
            <person name="Liao H.L."/>
            <person name="Branco S."/>
            <person name="Kuo A."/>
            <person name="LaButti K."/>
            <person name="Lipzen A."/>
            <person name="Andreopoulos W."/>
            <person name="Pangilinan J."/>
            <person name="Riley R."/>
            <person name="Hundley H."/>
            <person name="Na H."/>
            <person name="Barry K."/>
            <person name="Grigoriev I.V."/>
            <person name="Stajich J.E."/>
            <person name="Kennedy P.G."/>
        </authorList>
    </citation>
    <scope>NUCLEOTIDE SEQUENCE</scope>
    <source>
        <strain evidence="5">DOB743</strain>
    </source>
</reference>
<dbReference type="Gene3D" id="3.20.20.80">
    <property type="entry name" value="Glycosidases"/>
    <property type="match status" value="1"/>
</dbReference>
<feature type="signal peptide" evidence="4">
    <location>
        <begin position="1"/>
        <end position="20"/>
    </location>
</feature>
<comment type="similarity">
    <text evidence="1">Belongs to the glycosyl hydrolase 25 family.</text>
</comment>
<dbReference type="GO" id="GO:0009253">
    <property type="term" value="P:peptidoglycan catabolic process"/>
    <property type="evidence" value="ECO:0007669"/>
    <property type="project" value="InterPro"/>
</dbReference>
<comment type="caution">
    <text evidence="5">The sequence shown here is derived from an EMBL/GenBank/DDBJ whole genome shotgun (WGS) entry which is preliminary data.</text>
</comment>
<evidence type="ECO:0000256" key="3">
    <source>
        <dbReference type="ARBA" id="ARBA00023295"/>
    </source>
</evidence>
<name>A0A9P7A0K2_9AGAM</name>
<dbReference type="OrthoDB" id="6590422at2759"/>
<dbReference type="PANTHER" id="PTHR34135:SF2">
    <property type="entry name" value="LYSOZYME"/>
    <property type="match status" value="1"/>
</dbReference>
<dbReference type="Pfam" id="PF01183">
    <property type="entry name" value="Glyco_hydro_25"/>
    <property type="match status" value="1"/>
</dbReference>
<keyword evidence="2 5" id="KW-0378">Hydrolase</keyword>
<dbReference type="InterPro" id="IPR017853">
    <property type="entry name" value="GH"/>
</dbReference>
<dbReference type="GO" id="GO:0016052">
    <property type="term" value="P:carbohydrate catabolic process"/>
    <property type="evidence" value="ECO:0007669"/>
    <property type="project" value="TreeGrafter"/>
</dbReference>
<evidence type="ECO:0000256" key="1">
    <source>
        <dbReference type="ARBA" id="ARBA00010646"/>
    </source>
</evidence>
<dbReference type="InterPro" id="IPR018077">
    <property type="entry name" value="Glyco_hydro_fam25_subgr"/>
</dbReference>